<comment type="caution">
    <text evidence="2">The sequence shown here is derived from an EMBL/GenBank/DDBJ whole genome shotgun (WGS) entry which is preliminary data.</text>
</comment>
<dbReference type="Proteomes" id="UP001422759">
    <property type="component" value="Unassembled WGS sequence"/>
</dbReference>
<sequence length="73" mass="8209">MDEMVPRGRGEGADEWDGTERRARCGPEVRVGVPAWRDPQRMLGGLVLSTVSPGIGFVLTRVWEHLHIAVTWR</sequence>
<evidence type="ECO:0000313" key="3">
    <source>
        <dbReference type="Proteomes" id="UP001422759"/>
    </source>
</evidence>
<keyword evidence="3" id="KW-1185">Reference proteome</keyword>
<gene>
    <name evidence="2" type="ORF">GCM10009760_52720</name>
</gene>
<proteinExistence type="predicted"/>
<organism evidence="2 3">
    <name type="scientific">Kitasatospora kazusensis</name>
    <dbReference type="NCBI Taxonomy" id="407974"/>
    <lineage>
        <taxon>Bacteria</taxon>
        <taxon>Bacillati</taxon>
        <taxon>Actinomycetota</taxon>
        <taxon>Actinomycetes</taxon>
        <taxon>Kitasatosporales</taxon>
        <taxon>Streptomycetaceae</taxon>
        <taxon>Kitasatospora</taxon>
    </lineage>
</organism>
<protein>
    <submittedName>
        <fullName evidence="2">Uncharacterized protein</fullName>
    </submittedName>
</protein>
<accession>A0ABP5LUD4</accession>
<dbReference type="EMBL" id="BAAANT010000041">
    <property type="protein sequence ID" value="GAA2154136.1"/>
    <property type="molecule type" value="Genomic_DNA"/>
</dbReference>
<name>A0ABP5LUD4_9ACTN</name>
<evidence type="ECO:0000313" key="2">
    <source>
        <dbReference type="EMBL" id="GAA2154136.1"/>
    </source>
</evidence>
<reference evidence="3" key="1">
    <citation type="journal article" date="2019" name="Int. J. Syst. Evol. Microbiol.">
        <title>The Global Catalogue of Microorganisms (GCM) 10K type strain sequencing project: providing services to taxonomists for standard genome sequencing and annotation.</title>
        <authorList>
            <consortium name="The Broad Institute Genomics Platform"/>
            <consortium name="The Broad Institute Genome Sequencing Center for Infectious Disease"/>
            <person name="Wu L."/>
            <person name="Ma J."/>
        </authorList>
    </citation>
    <scope>NUCLEOTIDE SEQUENCE [LARGE SCALE GENOMIC DNA]</scope>
    <source>
        <strain evidence="3">JCM 14560</strain>
    </source>
</reference>
<evidence type="ECO:0000256" key="1">
    <source>
        <dbReference type="SAM" id="MobiDB-lite"/>
    </source>
</evidence>
<dbReference type="RefSeq" id="WP_344468460.1">
    <property type="nucleotide sequence ID" value="NZ_BAAANT010000041.1"/>
</dbReference>
<feature type="region of interest" description="Disordered" evidence="1">
    <location>
        <begin position="1"/>
        <end position="22"/>
    </location>
</feature>